<dbReference type="InterPro" id="IPR013785">
    <property type="entry name" value="Aldolase_TIM"/>
</dbReference>
<evidence type="ECO:0000256" key="4">
    <source>
        <dbReference type="ARBA" id="ARBA00023004"/>
    </source>
</evidence>
<evidence type="ECO:0000313" key="9">
    <source>
        <dbReference type="Proteomes" id="UP000606490"/>
    </source>
</evidence>
<dbReference type="PANTHER" id="PTHR11228">
    <property type="entry name" value="RADICAL SAM DOMAIN PROTEIN"/>
    <property type="match status" value="1"/>
</dbReference>
<evidence type="ECO:0000256" key="1">
    <source>
        <dbReference type="ARBA" id="ARBA00001966"/>
    </source>
</evidence>
<evidence type="ECO:0000256" key="5">
    <source>
        <dbReference type="ARBA" id="ARBA00023014"/>
    </source>
</evidence>
<dbReference type="InterPro" id="IPR007197">
    <property type="entry name" value="rSAM"/>
</dbReference>
<gene>
    <name evidence="8" type="ORF">JMJ55_16530</name>
</gene>
<dbReference type="Gene3D" id="3.20.20.70">
    <property type="entry name" value="Aldolase class I"/>
    <property type="match status" value="1"/>
</dbReference>
<dbReference type="InterPro" id="IPR050377">
    <property type="entry name" value="Radical_SAM_PqqE_MftC-like"/>
</dbReference>
<dbReference type="InterPro" id="IPR058240">
    <property type="entry name" value="rSAM_sf"/>
</dbReference>
<dbReference type="InterPro" id="IPR023885">
    <property type="entry name" value="4Fe4S-binding_SPASM_dom"/>
</dbReference>
<reference evidence="8 9" key="1">
    <citation type="submission" date="2021-01" db="EMBL/GenBank/DDBJ databases">
        <title>Belnapia mucosa sp. nov. and Belnapia arida sp. nov., isolated from the Tabernas Desert (Almeria, Spain).</title>
        <authorList>
            <person name="Molina-Menor E."/>
            <person name="Vidal-Verdu A."/>
            <person name="Calonge A."/>
            <person name="Satari L."/>
            <person name="Pereto Magraner J."/>
            <person name="Porcar Miralles M."/>
        </authorList>
    </citation>
    <scope>NUCLEOTIDE SEQUENCE [LARGE SCALE GENOMIC DNA]</scope>
    <source>
        <strain evidence="8 9">T6</strain>
    </source>
</reference>
<sequence length="449" mass="48484">MIQDILFEQVTPPPRHRPALPDPHGPGCFYSRSVPLPAATMAGRIQLMLPPDLPPGQSVTAEILGQEGEVLATVSWPVAAETPEAADHLMMAFTLEAPQRVTLRLTASTRAGSFYLRAAKLQRAVPGQALDWSGTHGRLNLWPLDRIRFVMVGNSGICTASCLHCPTNKPWLPVPRGEVMAEAIFERLAEGLATCGLPIGGIGFGLFGDPLIDRRLAERIRRLKALLPGVPVTVSTTGAAFVPRQAPVVEAVDSIGVHVESLVPETYEALMAPLRFAEVIPRVERLVALAGPKAILALPVHQRNRAEIADLEAWWRRLGGGGVEHQSFTNRANLDPAVTALHLSPVTGACTQDLAYDLIVDWDGRVLTCCNDFAKRSNLGSLATAPLDTILADARRERLFRQLRHRDWQQIEGCRTCLFDDPAATQAAAAASRAEAQARSLAIATASGP</sequence>
<dbReference type="PANTHER" id="PTHR11228:SF7">
    <property type="entry name" value="PQQA PEPTIDE CYCLASE"/>
    <property type="match status" value="1"/>
</dbReference>
<dbReference type="SUPFAM" id="SSF102114">
    <property type="entry name" value="Radical SAM enzymes"/>
    <property type="match status" value="1"/>
</dbReference>
<feature type="domain" description="Radical SAM core" evidence="6">
    <location>
        <begin position="156"/>
        <end position="310"/>
    </location>
</feature>
<keyword evidence="4" id="KW-0408">Iron</keyword>
<dbReference type="RefSeq" id="WP_202826683.1">
    <property type="nucleotide sequence ID" value="NZ_JAEUXJ010000006.1"/>
</dbReference>
<keyword evidence="9" id="KW-1185">Reference proteome</keyword>
<evidence type="ECO:0000259" key="7">
    <source>
        <dbReference type="Pfam" id="PF13186"/>
    </source>
</evidence>
<proteinExistence type="predicted"/>
<dbReference type="Pfam" id="PF13186">
    <property type="entry name" value="SPASM"/>
    <property type="match status" value="1"/>
</dbReference>
<comment type="caution">
    <text evidence="8">The sequence shown here is derived from an EMBL/GenBank/DDBJ whole genome shotgun (WGS) entry which is preliminary data.</text>
</comment>
<accession>A0ABS1V5H0</accession>
<comment type="cofactor">
    <cofactor evidence="1">
        <name>[4Fe-4S] cluster</name>
        <dbReference type="ChEBI" id="CHEBI:49883"/>
    </cofactor>
</comment>
<evidence type="ECO:0000313" key="8">
    <source>
        <dbReference type="EMBL" id="MBL6456945.1"/>
    </source>
</evidence>
<organism evidence="8 9">
    <name type="scientific">Belnapia mucosa</name>
    <dbReference type="NCBI Taxonomy" id="2804532"/>
    <lineage>
        <taxon>Bacteria</taxon>
        <taxon>Pseudomonadati</taxon>
        <taxon>Pseudomonadota</taxon>
        <taxon>Alphaproteobacteria</taxon>
        <taxon>Acetobacterales</taxon>
        <taxon>Roseomonadaceae</taxon>
        <taxon>Belnapia</taxon>
    </lineage>
</organism>
<evidence type="ECO:0000259" key="6">
    <source>
        <dbReference type="Pfam" id="PF04055"/>
    </source>
</evidence>
<keyword evidence="2" id="KW-0949">S-adenosyl-L-methionine</keyword>
<dbReference type="CDD" id="cd01335">
    <property type="entry name" value="Radical_SAM"/>
    <property type="match status" value="1"/>
</dbReference>
<evidence type="ECO:0000256" key="2">
    <source>
        <dbReference type="ARBA" id="ARBA00022691"/>
    </source>
</evidence>
<name>A0ABS1V5H0_9PROT</name>
<dbReference type="SFLD" id="SFLDS00029">
    <property type="entry name" value="Radical_SAM"/>
    <property type="match status" value="1"/>
</dbReference>
<dbReference type="CDD" id="cd21109">
    <property type="entry name" value="SPASM"/>
    <property type="match status" value="1"/>
</dbReference>
<evidence type="ECO:0000256" key="3">
    <source>
        <dbReference type="ARBA" id="ARBA00022723"/>
    </source>
</evidence>
<dbReference type="Proteomes" id="UP000606490">
    <property type="component" value="Unassembled WGS sequence"/>
</dbReference>
<protein>
    <submittedName>
        <fullName evidence="8">Radical SAM/SPASM domain-containing protein</fullName>
    </submittedName>
</protein>
<dbReference type="EMBL" id="JAEUXJ010000006">
    <property type="protein sequence ID" value="MBL6456945.1"/>
    <property type="molecule type" value="Genomic_DNA"/>
</dbReference>
<keyword evidence="3" id="KW-0479">Metal-binding</keyword>
<keyword evidence="5" id="KW-0411">Iron-sulfur</keyword>
<dbReference type="Pfam" id="PF04055">
    <property type="entry name" value="Radical_SAM"/>
    <property type="match status" value="1"/>
</dbReference>
<feature type="domain" description="4Fe4S-binding SPASM" evidence="7">
    <location>
        <begin position="355"/>
        <end position="417"/>
    </location>
</feature>